<evidence type="ECO:0000256" key="3">
    <source>
        <dbReference type="ARBA" id="ARBA00022475"/>
    </source>
</evidence>
<proteinExistence type="predicted"/>
<dbReference type="InterPro" id="IPR051535">
    <property type="entry name" value="Siderophore_ABC-ATPase"/>
</dbReference>
<dbReference type="STRING" id="511995.CFPG_409"/>
<evidence type="ECO:0000256" key="5">
    <source>
        <dbReference type="ARBA" id="ARBA00022741"/>
    </source>
</evidence>
<dbReference type="RefSeq" id="WP_012573433.1">
    <property type="nucleotide sequence ID" value="NC_011565.1"/>
</dbReference>
<feature type="domain" description="ABC transporter" evidence="10">
    <location>
        <begin position="8"/>
        <end position="246"/>
    </location>
</feature>
<dbReference type="PROSITE" id="PS50893">
    <property type="entry name" value="ABC_TRANSPORTER_2"/>
    <property type="match status" value="1"/>
</dbReference>
<dbReference type="GO" id="GO:0006826">
    <property type="term" value="P:iron ion transport"/>
    <property type="evidence" value="ECO:0007669"/>
    <property type="project" value="UniProtKB-KW"/>
</dbReference>
<evidence type="ECO:0000313" key="11">
    <source>
        <dbReference type="EMBL" id="BAG83672.1"/>
    </source>
</evidence>
<keyword evidence="4" id="KW-0410">Iron transport</keyword>
<dbReference type="InterPro" id="IPR027417">
    <property type="entry name" value="P-loop_NTPase"/>
</dbReference>
<dbReference type="PANTHER" id="PTHR42771">
    <property type="entry name" value="IRON(3+)-HYDROXAMATE IMPORT ATP-BINDING PROTEIN FHUC"/>
    <property type="match status" value="1"/>
</dbReference>
<dbReference type="GO" id="GO:0005886">
    <property type="term" value="C:plasma membrane"/>
    <property type="evidence" value="ECO:0007669"/>
    <property type="project" value="UniProtKB-SubCell"/>
</dbReference>
<gene>
    <name evidence="11" type="ordered locus">CFPG_409</name>
</gene>
<evidence type="ECO:0000256" key="6">
    <source>
        <dbReference type="ARBA" id="ARBA00022840"/>
    </source>
</evidence>
<keyword evidence="8" id="KW-0406">Ion transport</keyword>
<dbReference type="KEGG" id="aps:CFPG_409"/>
<keyword evidence="2" id="KW-0813">Transport</keyword>
<dbReference type="CDD" id="cd03214">
    <property type="entry name" value="ABC_Iron-Siderophores_B12_Hemin"/>
    <property type="match status" value="1"/>
</dbReference>
<evidence type="ECO:0000256" key="1">
    <source>
        <dbReference type="ARBA" id="ARBA00004202"/>
    </source>
</evidence>
<dbReference type="FunFam" id="3.40.50.300:FF:000134">
    <property type="entry name" value="Iron-enterobactin ABC transporter ATP-binding protein"/>
    <property type="match status" value="1"/>
</dbReference>
<evidence type="ECO:0000256" key="2">
    <source>
        <dbReference type="ARBA" id="ARBA00022448"/>
    </source>
</evidence>
<evidence type="ECO:0000256" key="4">
    <source>
        <dbReference type="ARBA" id="ARBA00022496"/>
    </source>
</evidence>
<dbReference type="PANTHER" id="PTHR42771:SF2">
    <property type="entry name" value="IRON(3+)-HYDROXAMATE IMPORT ATP-BINDING PROTEIN FHUC"/>
    <property type="match status" value="1"/>
</dbReference>
<reference evidence="12" key="1">
    <citation type="journal article" date="2008" name="Science">
        <title>Genome of an endosymbiont coupling N2 fixation to cellulolysis within RT protist cells in termite gut.</title>
        <authorList>
            <person name="Hongoh Y."/>
            <person name="Sharma V.K."/>
            <person name="Prakash T."/>
            <person name="Noda S."/>
            <person name="Toh H."/>
            <person name="Taylor T.D."/>
            <person name="Kudo T."/>
            <person name="Sakaki Y."/>
            <person name="Toyoda A."/>
            <person name="Hattori M."/>
            <person name="Ohkuma M."/>
        </authorList>
    </citation>
    <scope>NUCLEOTIDE SEQUENCE [LARGE SCALE GENOMIC DNA]</scope>
</reference>
<keyword evidence="6 11" id="KW-0067">ATP-binding</keyword>
<dbReference type="SUPFAM" id="SSF52540">
    <property type="entry name" value="P-loop containing nucleoside triphosphate hydrolases"/>
    <property type="match status" value="1"/>
</dbReference>
<evidence type="ECO:0000313" key="12">
    <source>
        <dbReference type="Proteomes" id="UP000000723"/>
    </source>
</evidence>
<keyword evidence="5" id="KW-0547">Nucleotide-binding</keyword>
<dbReference type="InterPro" id="IPR003439">
    <property type="entry name" value="ABC_transporter-like_ATP-bd"/>
</dbReference>
<sequence>MEDFSINIHDLSIGYKEKKHNKIIAHSLNATIPPGQLTCLIGTNGVGKSTLLRTLSAFHSPLYGEIIIGDKKLSSYSSKELSKTISIVLTEKINVYNMSVYELVSLGRSPYSGLWGKLNKKDKTIIEEAIQLVHISNLRNRAIQTLSDGERQKSMIAKTLAQQTSIIFLDEPTAFLDFQSKIEILQLLRRISKTKHRIVFFSTHDIDLALRFSDKIWFMKKGGNLIIGSPEELSKDRRMEIFSQECNTTLNNNSLLQSEA</sequence>
<evidence type="ECO:0000256" key="9">
    <source>
        <dbReference type="ARBA" id="ARBA00023136"/>
    </source>
</evidence>
<keyword evidence="3" id="KW-1003">Cell membrane</keyword>
<evidence type="ECO:0000256" key="7">
    <source>
        <dbReference type="ARBA" id="ARBA00023004"/>
    </source>
</evidence>
<name>B6YR50_AZOPC</name>
<dbReference type="InterPro" id="IPR003593">
    <property type="entry name" value="AAA+_ATPase"/>
</dbReference>
<protein>
    <submittedName>
        <fullName evidence="11">ABC-type Fe3+ transporter ATP-binding component</fullName>
    </submittedName>
</protein>
<dbReference type="AlphaFoldDB" id="B6YR50"/>
<evidence type="ECO:0000259" key="10">
    <source>
        <dbReference type="PROSITE" id="PS50893"/>
    </source>
</evidence>
<dbReference type="GO" id="GO:0016887">
    <property type="term" value="F:ATP hydrolysis activity"/>
    <property type="evidence" value="ECO:0007669"/>
    <property type="project" value="InterPro"/>
</dbReference>
<keyword evidence="12" id="KW-1185">Reference proteome</keyword>
<evidence type="ECO:0000256" key="8">
    <source>
        <dbReference type="ARBA" id="ARBA00023065"/>
    </source>
</evidence>
<dbReference type="SMART" id="SM00382">
    <property type="entry name" value="AAA"/>
    <property type="match status" value="1"/>
</dbReference>
<organism evidence="11 12">
    <name type="scientific">Azobacteroides pseudotrichonymphae genomovar. CFP2</name>
    <dbReference type="NCBI Taxonomy" id="511995"/>
    <lineage>
        <taxon>Bacteria</taxon>
        <taxon>Pseudomonadati</taxon>
        <taxon>Bacteroidota</taxon>
        <taxon>Bacteroidia</taxon>
        <taxon>Bacteroidales</taxon>
        <taxon>Candidatus Azobacteroides</taxon>
    </lineage>
</organism>
<dbReference type="eggNOG" id="COG1120">
    <property type="taxonomic scope" value="Bacteria"/>
</dbReference>
<keyword evidence="9" id="KW-0472">Membrane</keyword>
<dbReference type="GO" id="GO:0005524">
    <property type="term" value="F:ATP binding"/>
    <property type="evidence" value="ECO:0007669"/>
    <property type="project" value="UniProtKB-KW"/>
</dbReference>
<dbReference type="OrthoDB" id="9787851at2"/>
<dbReference type="Proteomes" id="UP000000723">
    <property type="component" value="Chromosome"/>
</dbReference>
<dbReference type="Pfam" id="PF00005">
    <property type="entry name" value="ABC_tran"/>
    <property type="match status" value="1"/>
</dbReference>
<dbReference type="EMBL" id="AP010656">
    <property type="protein sequence ID" value="BAG83672.1"/>
    <property type="molecule type" value="Genomic_DNA"/>
</dbReference>
<accession>B6YR50</accession>
<dbReference type="Gene3D" id="3.40.50.300">
    <property type="entry name" value="P-loop containing nucleotide triphosphate hydrolases"/>
    <property type="match status" value="1"/>
</dbReference>
<keyword evidence="7" id="KW-0408">Iron</keyword>
<dbReference type="HOGENOM" id="CLU_000604_1_11_10"/>
<comment type="subcellular location">
    <subcellularLocation>
        <location evidence="1">Cell membrane</location>
        <topology evidence="1">Peripheral membrane protein</topology>
    </subcellularLocation>
</comment>